<dbReference type="EC" id="3.2.1.78" evidence="4"/>
<protein>
    <recommendedName>
        <fullName evidence="4">mannan endo-1,4-beta-mannosidase</fullName>
        <ecNumber evidence="4">3.2.1.78</ecNumber>
    </recommendedName>
</protein>
<dbReference type="GO" id="GO:0005576">
    <property type="term" value="C:extracellular region"/>
    <property type="evidence" value="ECO:0007669"/>
    <property type="project" value="UniProtKB-SubCell"/>
</dbReference>
<dbReference type="PANTHER" id="PTHR31451:SF39">
    <property type="entry name" value="MANNAN ENDO-1,4-BETA-MANNOSIDASE 1"/>
    <property type="match status" value="1"/>
</dbReference>
<dbReference type="GO" id="GO:0000272">
    <property type="term" value="P:polysaccharide catabolic process"/>
    <property type="evidence" value="ECO:0007669"/>
    <property type="project" value="InterPro"/>
</dbReference>
<dbReference type="PANTHER" id="PTHR31451">
    <property type="match status" value="1"/>
</dbReference>
<evidence type="ECO:0000256" key="7">
    <source>
        <dbReference type="ARBA" id="ARBA00022801"/>
    </source>
</evidence>
<dbReference type="Pfam" id="PF26410">
    <property type="entry name" value="GH5_mannosidase"/>
    <property type="match status" value="1"/>
</dbReference>
<evidence type="ECO:0000256" key="5">
    <source>
        <dbReference type="ARBA" id="ARBA00022525"/>
    </source>
</evidence>
<dbReference type="Gene3D" id="3.20.20.80">
    <property type="entry name" value="Glycosidases"/>
    <property type="match status" value="1"/>
</dbReference>
<keyword evidence="6" id="KW-0732">Signal</keyword>
<evidence type="ECO:0000256" key="2">
    <source>
        <dbReference type="ARBA" id="ARBA00004613"/>
    </source>
</evidence>
<comment type="similarity">
    <text evidence="3">Belongs to the glycosyl hydrolase 5 (cellulase A) family.</text>
</comment>
<evidence type="ECO:0000313" key="10">
    <source>
        <dbReference type="EMBL" id="OUS41851.1"/>
    </source>
</evidence>
<comment type="subcellular location">
    <subcellularLocation>
        <location evidence="2">Secreted</location>
    </subcellularLocation>
</comment>
<keyword evidence="8" id="KW-0326">Glycosidase</keyword>
<accession>A0A1Y5HX39</accession>
<dbReference type="SUPFAM" id="SSF51445">
    <property type="entry name" value="(Trans)glycosidases"/>
    <property type="match status" value="1"/>
</dbReference>
<dbReference type="InterPro" id="IPR017853">
    <property type="entry name" value="GH"/>
</dbReference>
<keyword evidence="5" id="KW-0964">Secreted</keyword>
<gene>
    <name evidence="10" type="ORF">BE221DRAFT_201889</name>
</gene>
<reference evidence="10" key="1">
    <citation type="submission" date="2017-04" db="EMBL/GenBank/DDBJ databases">
        <title>Population genomics of picophytoplankton unveils novel chromosome hypervariability.</title>
        <authorList>
            <consortium name="DOE Joint Genome Institute"/>
            <person name="Blanc-Mathieu R."/>
            <person name="Krasovec M."/>
            <person name="Hebrard M."/>
            <person name="Yau S."/>
            <person name="Desgranges E."/>
            <person name="Martin J."/>
            <person name="Schackwitz W."/>
            <person name="Kuo A."/>
            <person name="Salin G."/>
            <person name="Donnadieu C."/>
            <person name="Desdevises Y."/>
            <person name="Sanchez-Ferandin S."/>
            <person name="Moreau H."/>
            <person name="Rivals E."/>
            <person name="Grigoriev I.V."/>
            <person name="Grimsley N."/>
            <person name="Eyre-Walker A."/>
            <person name="Piganeau G."/>
        </authorList>
    </citation>
    <scope>NUCLEOTIDE SEQUENCE [LARGE SCALE GENOMIC DNA]</scope>
    <source>
        <strain evidence="10">RCC 1115</strain>
    </source>
</reference>
<feature type="domain" description="Glycoside hydrolase family 5" evidence="9">
    <location>
        <begin position="52"/>
        <end position="321"/>
    </location>
</feature>
<evidence type="ECO:0000256" key="6">
    <source>
        <dbReference type="ARBA" id="ARBA00022729"/>
    </source>
</evidence>
<evidence type="ECO:0000256" key="4">
    <source>
        <dbReference type="ARBA" id="ARBA00012706"/>
    </source>
</evidence>
<sequence length="388" mass="43403">MEEPRGRARVGETNSSSGGFVRVVDANAFARGECDSPFVFAGFNAYGLGELGADFEDGAYMFGVDRGQGRRAATRMLDAASDAGMNAARVWAFSVNERRKTWRRNARGELEHDEAFLTGLDWVVGEASKRRMVLILALADHWHTTSEFLAECVGDADADMSEFYERVECREMYVWHASKILMRYRDEPAVGAYNLINEPRCRGCDESLQRWIDWAAPFVKTLAPNQLLTIGEEGFYAAGEDNARVNPASWAGTTGQDFNRNHASSAIDFAALHVWRDNWAVYSPSVRFDAEAFTRRWIAAHERDARMILRKPLVVEEFGAAPGDDTESSLRGALFWGLFPESMRAEVDQWDPFAVYPSDGAFELASRFAQSIESSSTRATSCNDESTR</sequence>
<name>A0A1Y5HX39_OSTTA</name>
<dbReference type="InterPro" id="IPR045053">
    <property type="entry name" value="MAN-like"/>
</dbReference>
<dbReference type="InterPro" id="IPR001547">
    <property type="entry name" value="Glyco_hydro_5"/>
</dbReference>
<dbReference type="EMBL" id="KZ155839">
    <property type="protein sequence ID" value="OUS41851.1"/>
    <property type="molecule type" value="Genomic_DNA"/>
</dbReference>
<comment type="catalytic activity">
    <reaction evidence="1">
        <text>Random hydrolysis of (1-&gt;4)-beta-D-mannosidic linkages in mannans, galactomannans and glucomannans.</text>
        <dbReference type="EC" id="3.2.1.78"/>
    </reaction>
</comment>
<dbReference type="AlphaFoldDB" id="A0A1Y5HX39"/>
<proteinExistence type="inferred from homology"/>
<keyword evidence="7 10" id="KW-0378">Hydrolase</keyword>
<evidence type="ECO:0000259" key="9">
    <source>
        <dbReference type="Pfam" id="PF26410"/>
    </source>
</evidence>
<dbReference type="Proteomes" id="UP000195557">
    <property type="component" value="Unassembled WGS sequence"/>
</dbReference>
<evidence type="ECO:0000256" key="8">
    <source>
        <dbReference type="ARBA" id="ARBA00023295"/>
    </source>
</evidence>
<organism evidence="10">
    <name type="scientific">Ostreococcus tauri</name>
    <name type="common">Marine green alga</name>
    <dbReference type="NCBI Taxonomy" id="70448"/>
    <lineage>
        <taxon>Eukaryota</taxon>
        <taxon>Viridiplantae</taxon>
        <taxon>Chlorophyta</taxon>
        <taxon>Mamiellophyceae</taxon>
        <taxon>Mamiellales</taxon>
        <taxon>Bathycoccaceae</taxon>
        <taxon>Ostreococcus</taxon>
    </lineage>
</organism>
<dbReference type="GO" id="GO:0016985">
    <property type="term" value="F:mannan endo-1,4-beta-mannosidase activity"/>
    <property type="evidence" value="ECO:0007669"/>
    <property type="project" value="UniProtKB-EC"/>
</dbReference>
<evidence type="ECO:0000256" key="1">
    <source>
        <dbReference type="ARBA" id="ARBA00001678"/>
    </source>
</evidence>
<evidence type="ECO:0000256" key="3">
    <source>
        <dbReference type="ARBA" id="ARBA00005641"/>
    </source>
</evidence>